<reference evidence="2 3" key="2">
    <citation type="journal article" date="2015" name="Stand. Genomic Sci.">
        <title>Draft genome sequence of marine-derived Streptomyces sp. TP-A0598, a producer of anti-MRSA antibiotic lydicamycins.</title>
        <authorList>
            <person name="Komaki H."/>
            <person name="Ichikawa N."/>
            <person name="Hosoyama A."/>
            <person name="Fujita N."/>
            <person name="Igarashi Y."/>
        </authorList>
    </citation>
    <scope>NUCLEOTIDE SEQUENCE [LARGE SCALE GENOMIC DNA]</scope>
    <source>
        <strain evidence="2 3">NBRC 110027</strain>
    </source>
</reference>
<sequence length="116" mass="11932">MPGRGDGVCWVGLRAWAWQALVGPDRLLPRPLPLSPFGGGGGGWVRGWGDARSRKATPTAAVPKPSPSEHHPPLVLDVPARGRDNPGGVAPHGAAPTTGEFSGDRGPDTARPLNGP</sequence>
<evidence type="ECO:0000256" key="1">
    <source>
        <dbReference type="SAM" id="MobiDB-lite"/>
    </source>
</evidence>
<reference evidence="3" key="1">
    <citation type="submission" date="2014-09" db="EMBL/GenBank/DDBJ databases">
        <title>Whole genome shotgun sequence of Streptomyces sp. NBRC 110027.</title>
        <authorList>
            <person name="Komaki H."/>
            <person name="Ichikawa N."/>
            <person name="Katano-Makiyama Y."/>
            <person name="Hosoyama A."/>
            <person name="Hashimoto M."/>
            <person name="Uohara A."/>
            <person name="Kitahashi Y."/>
            <person name="Ohji S."/>
            <person name="Kimura A."/>
            <person name="Yamazoe A."/>
            <person name="Igarashi Y."/>
            <person name="Fujita N."/>
        </authorList>
    </citation>
    <scope>NUCLEOTIDE SEQUENCE [LARGE SCALE GENOMIC DNA]</scope>
    <source>
        <strain evidence="3">NBRC 110027</strain>
    </source>
</reference>
<organism evidence="2 3">
    <name type="scientific">Streptomyces lydicamycinicus</name>
    <dbReference type="NCBI Taxonomy" id="1546107"/>
    <lineage>
        <taxon>Bacteria</taxon>
        <taxon>Bacillati</taxon>
        <taxon>Actinomycetota</taxon>
        <taxon>Actinomycetes</taxon>
        <taxon>Kitasatosporales</taxon>
        <taxon>Streptomycetaceae</taxon>
        <taxon>Streptomyces</taxon>
    </lineage>
</organism>
<proteinExistence type="predicted"/>
<dbReference type="Proteomes" id="UP000048965">
    <property type="component" value="Unassembled WGS sequence"/>
</dbReference>
<feature type="region of interest" description="Disordered" evidence="1">
    <location>
        <begin position="45"/>
        <end position="116"/>
    </location>
</feature>
<dbReference type="EMBL" id="BBNO01000009">
    <property type="protein sequence ID" value="GAO11890.1"/>
    <property type="molecule type" value="Genomic_DNA"/>
</dbReference>
<dbReference type="AlphaFoldDB" id="A0A0P4RF85"/>
<protein>
    <submittedName>
        <fullName evidence="2">Uncharacterized protein</fullName>
    </submittedName>
</protein>
<keyword evidence="3" id="KW-1185">Reference proteome</keyword>
<name>A0A0P4RF85_9ACTN</name>
<evidence type="ECO:0000313" key="2">
    <source>
        <dbReference type="EMBL" id="GAO11890.1"/>
    </source>
</evidence>
<comment type="caution">
    <text evidence="2">The sequence shown here is derived from an EMBL/GenBank/DDBJ whole genome shotgun (WGS) entry which is preliminary data.</text>
</comment>
<evidence type="ECO:0000313" key="3">
    <source>
        <dbReference type="Proteomes" id="UP000048965"/>
    </source>
</evidence>
<accession>A0A0P4RF85</accession>
<gene>
    <name evidence="2" type="ORF">TPA0598_09_01810</name>
</gene>